<keyword evidence="2" id="KW-1185">Reference proteome</keyword>
<evidence type="ECO:0000313" key="2">
    <source>
        <dbReference type="Proteomes" id="UP000243459"/>
    </source>
</evidence>
<proteinExistence type="predicted"/>
<name>A0A5P1EWU2_ASPOF</name>
<dbReference type="Gramene" id="ONK68971">
    <property type="protein sequence ID" value="ONK68971"/>
    <property type="gene ID" value="A4U43_C05F17940"/>
</dbReference>
<evidence type="ECO:0000313" key="1">
    <source>
        <dbReference type="EMBL" id="ONK68971.1"/>
    </source>
</evidence>
<dbReference type="EMBL" id="CM007385">
    <property type="protein sequence ID" value="ONK68971.1"/>
    <property type="molecule type" value="Genomic_DNA"/>
</dbReference>
<sequence>MWPSFGSFFHLYLQCCSLIGFEKEKKEQGEVLEEDFVCGSRLFGKGKLRRRRGGLLVSVFNSLMRSISNEVEIRMPGRSQGDSSPGSCRRAKKRLALYTPAPYSPSGWPRLYPSVLVPPSVFGLLHGRCPLRRCSGHGGDLDHRPHVARLLVETKEDAGDGGSLAVA</sequence>
<accession>A0A5P1EWU2</accession>
<dbReference type="Proteomes" id="UP000243459">
    <property type="component" value="Chromosome 5"/>
</dbReference>
<reference evidence="2" key="1">
    <citation type="journal article" date="2017" name="Nat. Commun.">
        <title>The asparagus genome sheds light on the origin and evolution of a young Y chromosome.</title>
        <authorList>
            <person name="Harkess A."/>
            <person name="Zhou J."/>
            <person name="Xu C."/>
            <person name="Bowers J.E."/>
            <person name="Van der Hulst R."/>
            <person name="Ayyampalayam S."/>
            <person name="Mercati F."/>
            <person name="Riccardi P."/>
            <person name="McKain M.R."/>
            <person name="Kakrana A."/>
            <person name="Tang H."/>
            <person name="Ray J."/>
            <person name="Groenendijk J."/>
            <person name="Arikit S."/>
            <person name="Mathioni S.M."/>
            <person name="Nakano M."/>
            <person name="Shan H."/>
            <person name="Telgmann-Rauber A."/>
            <person name="Kanno A."/>
            <person name="Yue Z."/>
            <person name="Chen H."/>
            <person name="Li W."/>
            <person name="Chen Y."/>
            <person name="Xu X."/>
            <person name="Zhang Y."/>
            <person name="Luo S."/>
            <person name="Chen H."/>
            <person name="Gao J."/>
            <person name="Mao Z."/>
            <person name="Pires J.C."/>
            <person name="Luo M."/>
            <person name="Kudrna D."/>
            <person name="Wing R.A."/>
            <person name="Meyers B.C."/>
            <person name="Yi K."/>
            <person name="Kong H."/>
            <person name="Lavrijsen P."/>
            <person name="Sunseri F."/>
            <person name="Falavigna A."/>
            <person name="Ye Y."/>
            <person name="Leebens-Mack J.H."/>
            <person name="Chen G."/>
        </authorList>
    </citation>
    <scope>NUCLEOTIDE SEQUENCE [LARGE SCALE GENOMIC DNA]</scope>
    <source>
        <strain evidence="2">cv. DH0086</strain>
    </source>
</reference>
<dbReference type="AlphaFoldDB" id="A0A5P1EWU2"/>
<protein>
    <submittedName>
        <fullName evidence="1">Uncharacterized protein</fullName>
    </submittedName>
</protein>
<organism evidence="1 2">
    <name type="scientific">Asparagus officinalis</name>
    <name type="common">Garden asparagus</name>
    <dbReference type="NCBI Taxonomy" id="4686"/>
    <lineage>
        <taxon>Eukaryota</taxon>
        <taxon>Viridiplantae</taxon>
        <taxon>Streptophyta</taxon>
        <taxon>Embryophyta</taxon>
        <taxon>Tracheophyta</taxon>
        <taxon>Spermatophyta</taxon>
        <taxon>Magnoliopsida</taxon>
        <taxon>Liliopsida</taxon>
        <taxon>Asparagales</taxon>
        <taxon>Asparagaceae</taxon>
        <taxon>Asparagoideae</taxon>
        <taxon>Asparagus</taxon>
    </lineage>
</organism>
<gene>
    <name evidence="1" type="ORF">A4U43_C05F17940</name>
</gene>